<dbReference type="RefSeq" id="XP_022577019.1">
    <property type="nucleotide sequence ID" value="XM_022730115.1"/>
</dbReference>
<dbReference type="GO" id="GO:0043386">
    <property type="term" value="P:mycotoxin biosynthetic process"/>
    <property type="evidence" value="ECO:0007669"/>
    <property type="project" value="InterPro"/>
</dbReference>
<keyword evidence="3" id="KW-0812">Transmembrane</keyword>
<dbReference type="GeneID" id="34616579"/>
<dbReference type="PANTHER" id="PTHR33365">
    <property type="entry name" value="YALI0B05434P"/>
    <property type="match status" value="1"/>
</dbReference>
<keyword evidence="5" id="KW-1185">Reference proteome</keyword>
<dbReference type="InterPro" id="IPR021765">
    <property type="entry name" value="UstYa-like"/>
</dbReference>
<dbReference type="EMBL" id="KV878359">
    <property type="protein sequence ID" value="OJJ42509.1"/>
    <property type="molecule type" value="Genomic_DNA"/>
</dbReference>
<dbReference type="AlphaFoldDB" id="A0A1L9S5S9"/>
<evidence type="ECO:0000256" key="1">
    <source>
        <dbReference type="ARBA" id="ARBA00004685"/>
    </source>
</evidence>
<evidence type="ECO:0000313" key="5">
    <source>
        <dbReference type="Proteomes" id="UP000184188"/>
    </source>
</evidence>
<keyword evidence="3" id="KW-0472">Membrane</keyword>
<evidence type="ECO:0008006" key="6">
    <source>
        <dbReference type="Google" id="ProtNLM"/>
    </source>
</evidence>
<comment type="pathway">
    <text evidence="1">Mycotoxin biosynthesis.</text>
</comment>
<reference evidence="5" key="1">
    <citation type="journal article" date="2017" name="Genome Biol.">
        <title>Comparative genomics reveals high biological diversity and specific adaptations in the industrially and medically important fungal genus Aspergillus.</title>
        <authorList>
            <person name="de Vries R.P."/>
            <person name="Riley R."/>
            <person name="Wiebenga A."/>
            <person name="Aguilar-Osorio G."/>
            <person name="Amillis S."/>
            <person name="Uchima C.A."/>
            <person name="Anderluh G."/>
            <person name="Asadollahi M."/>
            <person name="Askin M."/>
            <person name="Barry K."/>
            <person name="Battaglia E."/>
            <person name="Bayram O."/>
            <person name="Benocci T."/>
            <person name="Braus-Stromeyer S.A."/>
            <person name="Caldana C."/>
            <person name="Canovas D."/>
            <person name="Cerqueira G.C."/>
            <person name="Chen F."/>
            <person name="Chen W."/>
            <person name="Choi C."/>
            <person name="Clum A."/>
            <person name="Dos Santos R.A."/>
            <person name="Damasio A.R."/>
            <person name="Diallinas G."/>
            <person name="Emri T."/>
            <person name="Fekete E."/>
            <person name="Flipphi M."/>
            <person name="Freyberg S."/>
            <person name="Gallo A."/>
            <person name="Gournas C."/>
            <person name="Habgood R."/>
            <person name="Hainaut M."/>
            <person name="Harispe M.L."/>
            <person name="Henrissat B."/>
            <person name="Hilden K.S."/>
            <person name="Hope R."/>
            <person name="Hossain A."/>
            <person name="Karabika E."/>
            <person name="Karaffa L."/>
            <person name="Karanyi Z."/>
            <person name="Krasevec N."/>
            <person name="Kuo A."/>
            <person name="Kusch H."/>
            <person name="LaButti K."/>
            <person name="Lagendijk E.L."/>
            <person name="Lapidus A."/>
            <person name="Levasseur A."/>
            <person name="Lindquist E."/>
            <person name="Lipzen A."/>
            <person name="Logrieco A.F."/>
            <person name="MacCabe A."/>
            <person name="Maekelae M.R."/>
            <person name="Malavazi I."/>
            <person name="Melin P."/>
            <person name="Meyer V."/>
            <person name="Mielnichuk N."/>
            <person name="Miskei M."/>
            <person name="Molnar A.P."/>
            <person name="Mule G."/>
            <person name="Ngan C.Y."/>
            <person name="Orejas M."/>
            <person name="Orosz E."/>
            <person name="Ouedraogo J.P."/>
            <person name="Overkamp K.M."/>
            <person name="Park H.-S."/>
            <person name="Perrone G."/>
            <person name="Piumi F."/>
            <person name="Punt P.J."/>
            <person name="Ram A.F."/>
            <person name="Ramon A."/>
            <person name="Rauscher S."/>
            <person name="Record E."/>
            <person name="Riano-Pachon D.M."/>
            <person name="Robert V."/>
            <person name="Roehrig J."/>
            <person name="Ruller R."/>
            <person name="Salamov A."/>
            <person name="Salih N.S."/>
            <person name="Samson R.A."/>
            <person name="Sandor E."/>
            <person name="Sanguinetti M."/>
            <person name="Schuetze T."/>
            <person name="Sepcic K."/>
            <person name="Shelest E."/>
            <person name="Sherlock G."/>
            <person name="Sophianopoulou V."/>
            <person name="Squina F.M."/>
            <person name="Sun H."/>
            <person name="Susca A."/>
            <person name="Todd R.B."/>
            <person name="Tsang A."/>
            <person name="Unkles S.E."/>
            <person name="van de Wiele N."/>
            <person name="van Rossen-Uffink D."/>
            <person name="Oliveira J.V."/>
            <person name="Vesth T.C."/>
            <person name="Visser J."/>
            <person name="Yu J.-H."/>
            <person name="Zhou M."/>
            <person name="Andersen M.R."/>
            <person name="Archer D.B."/>
            <person name="Baker S.E."/>
            <person name="Benoit I."/>
            <person name="Brakhage A.A."/>
            <person name="Braus G.H."/>
            <person name="Fischer R."/>
            <person name="Frisvad J.C."/>
            <person name="Goldman G.H."/>
            <person name="Houbraken J."/>
            <person name="Oakley B."/>
            <person name="Pocsi I."/>
            <person name="Scazzocchio C."/>
            <person name="Seiboth B."/>
            <person name="vanKuyk P.A."/>
            <person name="Wortman J."/>
            <person name="Dyer P.S."/>
            <person name="Grigoriev I.V."/>
        </authorList>
    </citation>
    <scope>NUCLEOTIDE SEQUENCE [LARGE SCALE GENOMIC DNA]</scope>
    <source>
        <strain evidence="5">CBS 506.65</strain>
    </source>
</reference>
<dbReference type="STRING" id="1073090.A0A1L9S5S9"/>
<dbReference type="Pfam" id="PF11807">
    <property type="entry name" value="UstYa"/>
    <property type="match status" value="1"/>
</dbReference>
<organism evidence="4 5">
    <name type="scientific">Penicilliopsis zonata CBS 506.65</name>
    <dbReference type="NCBI Taxonomy" id="1073090"/>
    <lineage>
        <taxon>Eukaryota</taxon>
        <taxon>Fungi</taxon>
        <taxon>Dikarya</taxon>
        <taxon>Ascomycota</taxon>
        <taxon>Pezizomycotina</taxon>
        <taxon>Eurotiomycetes</taxon>
        <taxon>Eurotiomycetidae</taxon>
        <taxon>Eurotiales</taxon>
        <taxon>Aspergillaceae</taxon>
        <taxon>Penicilliopsis</taxon>
    </lineage>
</organism>
<dbReference type="VEuPathDB" id="FungiDB:ASPZODRAFT_76693"/>
<gene>
    <name evidence="4" type="ORF">ASPZODRAFT_76693</name>
</gene>
<dbReference type="OrthoDB" id="3687641at2759"/>
<evidence type="ECO:0000256" key="3">
    <source>
        <dbReference type="SAM" id="Phobius"/>
    </source>
</evidence>
<feature type="transmembrane region" description="Helical" evidence="3">
    <location>
        <begin position="41"/>
        <end position="62"/>
    </location>
</feature>
<sequence>MDQQDSCHIPTPRESGELEKEYLLEENSRKTKRTPWKSSVYHLYALYTTNGLLLFILLMLLAQMRQQCLADPSLGVYSPANTAVEYIKEVPFRAALFNNTPYMGFPTDETDKLWSDLYNSGLSKISEDEARKLSVPTLPIPGTKDYLVELDVWHELHCLNDLRMVLYPERYKGLDDLKDENGVIQRDNDAFRHWDHCIDSLRQAIMCHADVAPISFHINVPVSSGIFPRLATTHTCRNFTKVQEWARDHKAGEWNFSVSPEEAEQIIRTAGFDQSPLEDIEFLWPSFPGNTFFKHWQENLK</sequence>
<accession>A0A1L9S5S9</accession>
<keyword evidence="3" id="KW-1133">Transmembrane helix</keyword>
<dbReference type="Proteomes" id="UP000184188">
    <property type="component" value="Unassembled WGS sequence"/>
</dbReference>
<evidence type="ECO:0000256" key="2">
    <source>
        <dbReference type="ARBA" id="ARBA00035112"/>
    </source>
</evidence>
<name>A0A1L9S5S9_9EURO</name>
<evidence type="ECO:0000313" key="4">
    <source>
        <dbReference type="EMBL" id="OJJ42509.1"/>
    </source>
</evidence>
<proteinExistence type="inferred from homology"/>
<comment type="similarity">
    <text evidence="2">Belongs to the ustYa family.</text>
</comment>
<dbReference type="PANTHER" id="PTHR33365:SF4">
    <property type="entry name" value="CYCLOCHLOROTINE BIOSYNTHESIS PROTEIN O"/>
    <property type="match status" value="1"/>
</dbReference>
<protein>
    <recommendedName>
        <fullName evidence="6">Tat pathway signal sequence</fullName>
    </recommendedName>
</protein>